<dbReference type="PIRSF" id="PIRSF010130">
    <property type="entry name" value="PduL"/>
    <property type="match status" value="1"/>
</dbReference>
<evidence type="ECO:0000256" key="10">
    <source>
        <dbReference type="ARBA" id="ARBA00024322"/>
    </source>
</evidence>
<dbReference type="NCBIfam" id="NF011652">
    <property type="entry name" value="PRK15070.1"/>
    <property type="match status" value="1"/>
</dbReference>
<keyword evidence="6 12" id="KW-0808">Transferase</keyword>
<dbReference type="PANTHER" id="PTHR39453">
    <property type="entry name" value="PHOSPHATE PROPANOYLTRANSFERASE"/>
    <property type="match status" value="1"/>
</dbReference>
<comment type="catalytic activity">
    <reaction evidence="12">
        <text>propanoyl-CoA + phosphate = propanoyl phosphate + CoA</text>
        <dbReference type="Rhea" id="RHEA:28046"/>
        <dbReference type="ChEBI" id="CHEBI:43474"/>
        <dbReference type="ChEBI" id="CHEBI:57287"/>
        <dbReference type="ChEBI" id="CHEBI:57392"/>
        <dbReference type="ChEBI" id="CHEBI:58933"/>
        <dbReference type="EC" id="2.3.1.222"/>
    </reaction>
</comment>
<dbReference type="GO" id="GO:0016747">
    <property type="term" value="F:acyltransferase activity, transferring groups other than amino-acyl groups"/>
    <property type="evidence" value="ECO:0007669"/>
    <property type="project" value="InterPro"/>
</dbReference>
<keyword evidence="11" id="KW-1283">Bacterial microcompartment</keyword>
<comment type="pathway">
    <text evidence="2 12">Polyol metabolism; 1,2-propanediol degradation.</text>
</comment>
<comment type="cofactor">
    <cofactor evidence="1">
        <name>Zn(2+)</name>
        <dbReference type="ChEBI" id="CHEBI:29105"/>
    </cofactor>
</comment>
<keyword evidence="7" id="KW-0479">Metal-binding</keyword>
<reference evidence="13" key="1">
    <citation type="journal article" date="2014" name="Int. J. Syst. Evol. Microbiol.">
        <title>Complete genome sequence of Corynebacterium casei LMG S-19264T (=DSM 44701T), isolated from a smear-ripened cheese.</title>
        <authorList>
            <consortium name="US DOE Joint Genome Institute (JGI-PGF)"/>
            <person name="Walter F."/>
            <person name="Albersmeier A."/>
            <person name="Kalinowski J."/>
            <person name="Ruckert C."/>
        </authorList>
    </citation>
    <scope>NUCLEOTIDE SEQUENCE</scope>
    <source>
        <strain evidence="13">KCTC 42249</strain>
    </source>
</reference>
<evidence type="ECO:0000256" key="11">
    <source>
        <dbReference type="ARBA" id="ARBA00024446"/>
    </source>
</evidence>
<dbReference type="InterPro" id="IPR008300">
    <property type="entry name" value="PTAC"/>
</dbReference>
<evidence type="ECO:0000256" key="7">
    <source>
        <dbReference type="ARBA" id="ARBA00022723"/>
    </source>
</evidence>
<accession>A0A8J3DNP9</accession>
<dbReference type="UniPathway" id="UPA00621"/>
<comment type="caution">
    <text evidence="13">The sequence shown here is derived from an EMBL/GenBank/DDBJ whole genome shotgun (WGS) entry which is preliminary data.</text>
</comment>
<evidence type="ECO:0000256" key="6">
    <source>
        <dbReference type="ARBA" id="ARBA00022679"/>
    </source>
</evidence>
<dbReference type="AlphaFoldDB" id="A0A8J3DNP9"/>
<comment type="subcellular location">
    <subcellularLocation>
        <location evidence="10">Bacterial microcompartment</location>
    </subcellularLocation>
</comment>
<evidence type="ECO:0000256" key="8">
    <source>
        <dbReference type="ARBA" id="ARBA00022833"/>
    </source>
</evidence>
<dbReference type="GO" id="GO:0031469">
    <property type="term" value="C:bacterial microcompartment"/>
    <property type="evidence" value="ECO:0007669"/>
    <property type="project" value="UniProtKB-SubCell"/>
</dbReference>
<evidence type="ECO:0000256" key="2">
    <source>
        <dbReference type="ARBA" id="ARBA00004836"/>
    </source>
</evidence>
<dbReference type="Proteomes" id="UP000630142">
    <property type="component" value="Unassembled WGS sequence"/>
</dbReference>
<gene>
    <name evidence="13" type="ORF">GCM10016234_16540</name>
</gene>
<evidence type="ECO:0000256" key="1">
    <source>
        <dbReference type="ARBA" id="ARBA00001947"/>
    </source>
</evidence>
<proteinExistence type="inferred from homology"/>
<evidence type="ECO:0000256" key="5">
    <source>
        <dbReference type="ARBA" id="ARBA00020837"/>
    </source>
</evidence>
<evidence type="ECO:0000256" key="3">
    <source>
        <dbReference type="ARBA" id="ARBA00007342"/>
    </source>
</evidence>
<evidence type="ECO:0000313" key="13">
    <source>
        <dbReference type="EMBL" id="GHD12358.1"/>
    </source>
</evidence>
<reference evidence="13" key="2">
    <citation type="submission" date="2020-09" db="EMBL/GenBank/DDBJ databases">
        <authorList>
            <person name="Sun Q."/>
            <person name="Kim S."/>
        </authorList>
    </citation>
    <scope>NUCLEOTIDE SEQUENCE</scope>
    <source>
        <strain evidence="13">KCTC 42249</strain>
    </source>
</reference>
<name>A0A8J3DNP9_9HYPH</name>
<dbReference type="GO" id="GO:0051144">
    <property type="term" value="P:1,2-propanediol catabolic process"/>
    <property type="evidence" value="ECO:0007669"/>
    <property type="project" value="UniProtKB-UniPathway"/>
</dbReference>
<protein>
    <recommendedName>
        <fullName evidence="5 12">Phosphate propanoyltransferase</fullName>
        <ecNumber evidence="4 12">2.3.1.222</ecNumber>
    </recommendedName>
</protein>
<dbReference type="GO" id="GO:0046872">
    <property type="term" value="F:metal ion binding"/>
    <property type="evidence" value="ECO:0007669"/>
    <property type="project" value="UniProtKB-KW"/>
</dbReference>
<dbReference type="EC" id="2.3.1.222" evidence="4 12"/>
<evidence type="ECO:0000256" key="9">
    <source>
        <dbReference type="ARBA" id="ARBA00023315"/>
    </source>
</evidence>
<keyword evidence="8" id="KW-0862">Zinc</keyword>
<evidence type="ECO:0000256" key="12">
    <source>
        <dbReference type="PIRNR" id="PIRNR010130"/>
    </source>
</evidence>
<keyword evidence="9 12" id="KW-0012">Acyltransferase</keyword>
<evidence type="ECO:0000313" key="14">
    <source>
        <dbReference type="Proteomes" id="UP000630142"/>
    </source>
</evidence>
<dbReference type="Pfam" id="PF06130">
    <property type="entry name" value="PTAC"/>
    <property type="match status" value="1"/>
</dbReference>
<dbReference type="EMBL" id="BMZQ01000001">
    <property type="protein sequence ID" value="GHD12358.1"/>
    <property type="molecule type" value="Genomic_DNA"/>
</dbReference>
<keyword evidence="14" id="KW-1185">Reference proteome</keyword>
<dbReference type="RefSeq" id="WP_189502954.1">
    <property type="nucleotide sequence ID" value="NZ_BMZQ01000001.1"/>
</dbReference>
<evidence type="ECO:0000256" key="4">
    <source>
        <dbReference type="ARBA" id="ARBA00012206"/>
    </source>
</evidence>
<dbReference type="PANTHER" id="PTHR39453:SF1">
    <property type="entry name" value="PHOSPHATE PROPANOYLTRANSFERASE"/>
    <property type="match status" value="1"/>
</dbReference>
<sequence>MEITRSVLDEIVARLLAQGLAAAAETGQKNETTAETDPWLVPIGVSNRHIHLSRADMDALFGPGSNLTRMGALKQPGQYAAEETLVLRGPKGQIAKVRVLGPLRKETQIEISIADGFTLGIKPPMRMSGKLEQSAGVELVGPYGTVKKDSGVIVALRHIHMRPSDAEKLGVKNGDEVDVIVDGVRGGIMNHVTIRAAEASLPEMHIDVEEANAFGLKNNVLVRIRKA</sequence>
<comment type="function">
    <text evidence="12">Involved in 1,2-propanediol (1,2-PD) degradation by catalyzing the conversion of propanoyl-CoA to propanoyl-phosphate.</text>
</comment>
<comment type="similarity">
    <text evidence="3 12">Belongs to the PduL family.</text>
</comment>
<organism evidence="13 14">
    <name type="scientific">Tianweitania populi</name>
    <dbReference type="NCBI Taxonomy" id="1607949"/>
    <lineage>
        <taxon>Bacteria</taxon>
        <taxon>Pseudomonadati</taxon>
        <taxon>Pseudomonadota</taxon>
        <taxon>Alphaproteobacteria</taxon>
        <taxon>Hyphomicrobiales</taxon>
        <taxon>Phyllobacteriaceae</taxon>
        <taxon>Tianweitania</taxon>
    </lineage>
</organism>